<evidence type="ECO:0000313" key="4">
    <source>
        <dbReference type="Proteomes" id="UP000664534"/>
    </source>
</evidence>
<feature type="region of interest" description="Disordered" evidence="1">
    <location>
        <begin position="286"/>
        <end position="337"/>
    </location>
</feature>
<dbReference type="GO" id="GO:0030036">
    <property type="term" value="P:actin cytoskeleton organization"/>
    <property type="evidence" value="ECO:0007669"/>
    <property type="project" value="InterPro"/>
</dbReference>
<proteinExistence type="predicted"/>
<comment type="caution">
    <text evidence="3">The sequence shown here is derived from an EMBL/GenBank/DDBJ whole genome shotgun (WGS) entry which is preliminary data.</text>
</comment>
<organism evidence="3 4">
    <name type="scientific">Imshaugia aleurites</name>
    <dbReference type="NCBI Taxonomy" id="172621"/>
    <lineage>
        <taxon>Eukaryota</taxon>
        <taxon>Fungi</taxon>
        <taxon>Dikarya</taxon>
        <taxon>Ascomycota</taxon>
        <taxon>Pezizomycotina</taxon>
        <taxon>Lecanoromycetes</taxon>
        <taxon>OSLEUM clade</taxon>
        <taxon>Lecanoromycetidae</taxon>
        <taxon>Lecanorales</taxon>
        <taxon>Lecanorineae</taxon>
        <taxon>Parmeliaceae</taxon>
        <taxon>Imshaugia</taxon>
    </lineage>
</organism>
<feature type="region of interest" description="Disordered" evidence="1">
    <location>
        <begin position="834"/>
        <end position="883"/>
    </location>
</feature>
<keyword evidence="4" id="KW-1185">Reference proteome</keyword>
<dbReference type="Gene3D" id="1.25.10.10">
    <property type="entry name" value="Leucine-rich Repeat Variant"/>
    <property type="match status" value="1"/>
</dbReference>
<feature type="region of interest" description="Disordered" evidence="1">
    <location>
        <begin position="1"/>
        <end position="188"/>
    </location>
</feature>
<dbReference type="GO" id="GO:0003779">
    <property type="term" value="F:actin binding"/>
    <property type="evidence" value="ECO:0007669"/>
    <property type="project" value="InterPro"/>
</dbReference>
<accession>A0A8H3J6C0</accession>
<dbReference type="SMART" id="SM01140">
    <property type="entry name" value="Drf_GBD"/>
    <property type="match status" value="1"/>
</dbReference>
<dbReference type="InterPro" id="IPR010473">
    <property type="entry name" value="GTPase-bd"/>
</dbReference>
<dbReference type="InterPro" id="IPR011989">
    <property type="entry name" value="ARM-like"/>
</dbReference>
<protein>
    <recommendedName>
        <fullName evidence="2">Formin GTPase-binding domain-containing protein</fullName>
    </recommendedName>
</protein>
<feature type="compositionally biased region" description="Basic and acidic residues" evidence="1">
    <location>
        <begin position="122"/>
        <end position="139"/>
    </location>
</feature>
<feature type="compositionally biased region" description="Polar residues" evidence="1">
    <location>
        <begin position="1"/>
        <end position="11"/>
    </location>
</feature>
<sequence length="883" mass="97995">MESQARTSATYDASPHKRTKSSVLKSIIPGNHKRKPSSKSNDQPYLNDDGEGREDYKYLGYQSILPPDHPHTRQHLKEDSGNRDITLLSPKKSIDARKENKPVARGEQKMTRSASFKSFAGMEKEKPSKKKNEKEEGKNMKKSKSSTSISAILSRPRSSKGVKAEAAHRQKDKENQTPPSSAGMAPPPIWAQFATHGFEEPSHTTKIPLNDQYAFEEELALYTPRVYSPSKQRNFQGYQQPTLSRRVEPKPRPKSECIASGSTIASFAETVSGLRKSGRDKIQVDVSNPQQQTRQAADASHKVFAEQKKLSEGPSRVENCNVSSDSASSGFPAPSGGSRVMAAVAAFNGKAKELPKEPLENTETVHLDPKAIENAFESLLEARNVPQNTRDKMRSLDTNIKADFIKKDKSGSGSASSTEGLLLHSSRPSAGKRSQTDSATTHDAGEFINPTGSTESPKKPRPRSRTFTFSKSGPSPSKKQKSERPASHQRTKSGGLTPSASSTSLTSDGAAQGSTFSSVANKPALPEDYIKYLKKVQAPNLVEVGKIHKLRQLSRNETVGWVDTFIMQGGMTELVELLYRIIQVEWREEHEDTLLHETLLCLKALSTTSSAMRQLSDIQSALFPTLLQLLFDDDKKGPSEYTTRSIIITIFSTYLADSTSSDLASRARLLLSYLHDPSKPEESQPPGFIASIYHSRPYRVWQREMANVTKEVFWIFLHHTNIIPYPEISETSDSYVSRHFTREHPPVPAAPYIGGVEWDATNYLTAHVDLLNGIMASLPTREERNRLRQELKDSGFEKVMGVNLRTCKEKFYGCVHEALSTWVGAAMEDAWPYQDVRQGPKQDDVRRMSPRKSPKKKDAPPKLEMLNLDLGGGKGAGDDGAWL</sequence>
<dbReference type="EMBL" id="CAJPDT010000151">
    <property type="protein sequence ID" value="CAF9941548.1"/>
    <property type="molecule type" value="Genomic_DNA"/>
</dbReference>
<feature type="region of interest" description="Disordered" evidence="1">
    <location>
        <begin position="403"/>
        <end position="518"/>
    </location>
</feature>
<evidence type="ECO:0000313" key="3">
    <source>
        <dbReference type="EMBL" id="CAF9941548.1"/>
    </source>
</evidence>
<feature type="compositionally biased region" description="Basic and acidic residues" evidence="1">
    <location>
        <begin position="68"/>
        <end position="82"/>
    </location>
</feature>
<feature type="compositionally biased region" description="Basic and acidic residues" evidence="1">
    <location>
        <begin position="245"/>
        <end position="255"/>
    </location>
</feature>
<feature type="compositionally biased region" description="Basic and acidic residues" evidence="1">
    <location>
        <begin position="92"/>
        <end position="110"/>
    </location>
</feature>
<feature type="compositionally biased region" description="Polar residues" evidence="1">
    <location>
        <begin position="231"/>
        <end position="243"/>
    </location>
</feature>
<feature type="compositionally biased region" description="Polar residues" evidence="1">
    <location>
        <begin position="286"/>
        <end position="295"/>
    </location>
</feature>
<dbReference type="AlphaFoldDB" id="A0A8H3J6C0"/>
<evidence type="ECO:0000259" key="2">
    <source>
        <dbReference type="SMART" id="SM01140"/>
    </source>
</evidence>
<evidence type="ECO:0000256" key="1">
    <source>
        <dbReference type="SAM" id="MobiDB-lite"/>
    </source>
</evidence>
<gene>
    <name evidence="3" type="ORF">IMSHALPRED_002775</name>
</gene>
<feature type="region of interest" description="Disordered" evidence="1">
    <location>
        <begin position="231"/>
        <end position="259"/>
    </location>
</feature>
<dbReference type="OrthoDB" id="2155261at2759"/>
<feature type="compositionally biased region" description="Basic and acidic residues" evidence="1">
    <location>
        <begin position="162"/>
        <end position="175"/>
    </location>
</feature>
<name>A0A8H3J6C0_9LECA</name>
<feature type="compositionally biased region" description="Polar residues" evidence="1">
    <location>
        <begin position="426"/>
        <end position="441"/>
    </location>
</feature>
<dbReference type="GO" id="GO:0031267">
    <property type="term" value="F:small GTPase binding"/>
    <property type="evidence" value="ECO:0007669"/>
    <property type="project" value="InterPro"/>
</dbReference>
<feature type="compositionally biased region" description="Low complexity" evidence="1">
    <location>
        <begin position="323"/>
        <end position="337"/>
    </location>
</feature>
<dbReference type="Proteomes" id="UP000664534">
    <property type="component" value="Unassembled WGS sequence"/>
</dbReference>
<feature type="compositionally biased region" description="Low complexity" evidence="1">
    <location>
        <begin position="493"/>
        <end position="511"/>
    </location>
</feature>
<feature type="compositionally biased region" description="Basic and acidic residues" evidence="1">
    <location>
        <begin position="299"/>
        <end position="311"/>
    </location>
</feature>
<dbReference type="SUPFAM" id="SSF48371">
    <property type="entry name" value="ARM repeat"/>
    <property type="match status" value="1"/>
</dbReference>
<dbReference type="Pfam" id="PF06371">
    <property type="entry name" value="Drf_GBD"/>
    <property type="match status" value="1"/>
</dbReference>
<feature type="domain" description="Formin GTPase-binding" evidence="2">
    <location>
        <begin position="364"/>
        <end position="656"/>
    </location>
</feature>
<feature type="compositionally biased region" description="Low complexity" evidence="1">
    <location>
        <begin position="411"/>
        <end position="423"/>
    </location>
</feature>
<dbReference type="InterPro" id="IPR016024">
    <property type="entry name" value="ARM-type_fold"/>
</dbReference>
<feature type="compositionally biased region" description="Basic and acidic residues" evidence="1">
    <location>
        <begin position="838"/>
        <end position="847"/>
    </location>
</feature>
<reference evidence="3" key="1">
    <citation type="submission" date="2021-03" db="EMBL/GenBank/DDBJ databases">
        <authorList>
            <person name="Tagirdzhanova G."/>
        </authorList>
    </citation>
    <scope>NUCLEOTIDE SEQUENCE</scope>
</reference>